<dbReference type="InterPro" id="IPR035959">
    <property type="entry name" value="RutC-like_sf"/>
</dbReference>
<protein>
    <submittedName>
        <fullName evidence="1">Endoribonuclease L-PSP</fullName>
    </submittedName>
</protein>
<dbReference type="CDD" id="cd00448">
    <property type="entry name" value="YjgF_YER057c_UK114_family"/>
    <property type="match status" value="1"/>
</dbReference>
<accession>A0A444WAL3</accession>
<name>A0A444WAL3_9FLAO</name>
<proteinExistence type="predicted"/>
<dbReference type="Proteomes" id="UP000289775">
    <property type="component" value="Unassembled WGS sequence"/>
</dbReference>
<dbReference type="AlphaFoldDB" id="A0A444WAL3"/>
<dbReference type="PANTHER" id="PTHR43857:SF1">
    <property type="entry name" value="YJGH FAMILY PROTEIN"/>
    <property type="match status" value="1"/>
</dbReference>
<dbReference type="Gene3D" id="3.30.1330.40">
    <property type="entry name" value="RutC-like"/>
    <property type="match status" value="1"/>
</dbReference>
<dbReference type="PANTHER" id="PTHR43857">
    <property type="entry name" value="BLR7761 PROTEIN"/>
    <property type="match status" value="1"/>
</dbReference>
<evidence type="ECO:0000313" key="1">
    <source>
        <dbReference type="EMBL" id="RYJ42788.1"/>
    </source>
</evidence>
<reference evidence="1 2" key="1">
    <citation type="submission" date="2014-12" db="EMBL/GenBank/DDBJ databases">
        <title>Genome sequence of Flavobacterium beibuense RSKm HC5.</title>
        <authorList>
            <person name="Kim J.F."/>
            <person name="Song J.Y."/>
            <person name="Kwak M.-J."/>
            <person name="Lee S.-W."/>
        </authorList>
    </citation>
    <scope>NUCLEOTIDE SEQUENCE [LARGE SCALE GENOMIC DNA]</scope>
    <source>
        <strain evidence="1 2">RSKm HC5</strain>
    </source>
</reference>
<evidence type="ECO:0000313" key="2">
    <source>
        <dbReference type="Proteomes" id="UP000289775"/>
    </source>
</evidence>
<sequence>MKKIAVVTIFLIYSVTAMYSQDKNQEKMEKRVINPWTWQDARSYVQAVEVRNSAGTLYVSGQTAIDDEGRSSTADMKTQLEQAIKNLEKVINQADYDCKNIVRLTIYTTSTEELWPHFKILQDWVEKHGMQQALTMLEVTGLFETLKVELEATVVK</sequence>
<comment type="caution">
    <text evidence="1">The sequence shown here is derived from an EMBL/GenBank/DDBJ whole genome shotgun (WGS) entry which is preliminary data.</text>
</comment>
<dbReference type="SUPFAM" id="SSF55298">
    <property type="entry name" value="YjgF-like"/>
    <property type="match status" value="1"/>
</dbReference>
<dbReference type="InterPro" id="IPR006175">
    <property type="entry name" value="YjgF/YER057c/UK114"/>
</dbReference>
<organism evidence="1 2">
    <name type="scientific">Flavobacterium beibuense</name>
    <dbReference type="NCBI Taxonomy" id="657326"/>
    <lineage>
        <taxon>Bacteria</taxon>
        <taxon>Pseudomonadati</taxon>
        <taxon>Bacteroidota</taxon>
        <taxon>Flavobacteriia</taxon>
        <taxon>Flavobacteriales</taxon>
        <taxon>Flavobacteriaceae</taxon>
        <taxon>Flavobacterium</taxon>
    </lineage>
</organism>
<keyword evidence="2" id="KW-1185">Reference proteome</keyword>
<gene>
    <name evidence="1" type="ORF">NU09_1887</name>
</gene>
<dbReference type="Pfam" id="PF01042">
    <property type="entry name" value="Ribonuc_L-PSP"/>
    <property type="match status" value="1"/>
</dbReference>
<dbReference type="EMBL" id="JUIW01000006">
    <property type="protein sequence ID" value="RYJ42788.1"/>
    <property type="molecule type" value="Genomic_DNA"/>
</dbReference>